<dbReference type="Pfam" id="PF11168">
    <property type="entry name" value="DUF2955"/>
    <property type="match status" value="1"/>
</dbReference>
<feature type="transmembrane region" description="Helical" evidence="1">
    <location>
        <begin position="219"/>
        <end position="237"/>
    </location>
</feature>
<dbReference type="PATRIC" id="fig|1354251.4.peg.2681"/>
<dbReference type="EMBL" id="LXER01000020">
    <property type="protein sequence ID" value="OAT31269.1"/>
    <property type="molecule type" value="Genomic_DNA"/>
</dbReference>
<reference evidence="2 3" key="1">
    <citation type="submission" date="2016-04" db="EMBL/GenBank/DDBJ databases">
        <title>ATOL: Assembling a taxonomically balanced genome-scale reconstruction of the evolutionary history of the Enterobacteriaceae.</title>
        <authorList>
            <person name="Plunkett G.III."/>
            <person name="Neeno-Eckwall E.C."/>
            <person name="Glasner J.D."/>
            <person name="Perna N.T."/>
        </authorList>
    </citation>
    <scope>NUCLEOTIDE SEQUENCE [LARGE SCALE GENOMIC DNA]</scope>
    <source>
        <strain evidence="2 3">ATCC 51605</strain>
    </source>
</reference>
<dbReference type="OrthoDB" id="8958423at2"/>
<gene>
    <name evidence="2" type="ORF">M975_2600</name>
</gene>
<evidence type="ECO:0000256" key="1">
    <source>
        <dbReference type="SAM" id="Phobius"/>
    </source>
</evidence>
<name>A0A1B7INN2_9ENTR</name>
<dbReference type="Proteomes" id="UP000078410">
    <property type="component" value="Unassembled WGS sequence"/>
</dbReference>
<organism evidence="2 3">
    <name type="scientific">Buttiauxella brennerae ATCC 51605</name>
    <dbReference type="NCBI Taxonomy" id="1354251"/>
    <lineage>
        <taxon>Bacteria</taxon>
        <taxon>Pseudomonadati</taxon>
        <taxon>Pseudomonadota</taxon>
        <taxon>Gammaproteobacteria</taxon>
        <taxon>Enterobacterales</taxon>
        <taxon>Enterobacteriaceae</taxon>
        <taxon>Buttiauxella</taxon>
    </lineage>
</organism>
<feature type="transmembrane region" description="Helical" evidence="1">
    <location>
        <begin position="12"/>
        <end position="41"/>
    </location>
</feature>
<feature type="transmembrane region" description="Helical" evidence="1">
    <location>
        <begin position="53"/>
        <end position="72"/>
    </location>
</feature>
<keyword evidence="3" id="KW-1185">Reference proteome</keyword>
<evidence type="ECO:0000313" key="3">
    <source>
        <dbReference type="Proteomes" id="UP000078410"/>
    </source>
</evidence>
<evidence type="ECO:0000313" key="2">
    <source>
        <dbReference type="EMBL" id="OAT31269.1"/>
    </source>
</evidence>
<dbReference type="InterPro" id="IPR022604">
    <property type="entry name" value="DUF2955"/>
</dbReference>
<feature type="transmembrane region" description="Helical" evidence="1">
    <location>
        <begin position="170"/>
        <end position="186"/>
    </location>
</feature>
<feature type="transmembrane region" description="Helical" evidence="1">
    <location>
        <begin position="302"/>
        <end position="323"/>
    </location>
</feature>
<feature type="transmembrane region" description="Helical" evidence="1">
    <location>
        <begin position="243"/>
        <end position="261"/>
    </location>
</feature>
<dbReference type="RefSeq" id="WP_064560020.1">
    <property type="nucleotide sequence ID" value="NZ_LXER01000020.1"/>
</dbReference>
<feature type="transmembrane region" description="Helical" evidence="1">
    <location>
        <begin position="103"/>
        <end position="119"/>
    </location>
</feature>
<keyword evidence="1" id="KW-1133">Transmembrane helix</keyword>
<comment type="caution">
    <text evidence="2">The sequence shown here is derived from an EMBL/GenBank/DDBJ whole genome shotgun (WGS) entry which is preliminary data.</text>
</comment>
<feature type="transmembrane region" description="Helical" evidence="1">
    <location>
        <begin position="125"/>
        <end position="149"/>
    </location>
</feature>
<keyword evidence="1" id="KW-0472">Membrane</keyword>
<proteinExistence type="predicted"/>
<dbReference type="AlphaFoldDB" id="A0A1B7INN2"/>
<protein>
    <submittedName>
        <fullName evidence="2">Putative membrane protein</fullName>
    </submittedName>
</protein>
<keyword evidence="1" id="KW-0812">Transmembrane</keyword>
<sequence length="340" mass="36399">MHNGDRAVLRIGVGVAIAVLVCYGLALPMPHLGCIMAWIVLCQGKPLPIKKGIVVGLLLMATMIGGVLMVPLLTHYPLPALLFTALLLYLLMLMGLKGKGMQAMLLITAVTIIPIAGLIEQSLAIGIAQMMGLGIIIGTVVNRFALALFPPQATHAAAAKVALAPESPHLLALRAVLIVLPVWLLALSNPAFYIPAVMKTVMLAQQTNTLAAKQVGRELVLSTLMGAGLAALLWFALTIWPSLLMLVLWMALLSLWVARRLVRLVANRFTPSFWSNAWVTCLILFGPAIQDSASGKDVWLASAMRCSLYVVVALYGWACVVILERWRPSGRPAAEPVPGG</sequence>
<accession>A0A1B7INN2</accession>
<feature type="transmembrane region" description="Helical" evidence="1">
    <location>
        <begin position="273"/>
        <end position="290"/>
    </location>
</feature>
<feature type="transmembrane region" description="Helical" evidence="1">
    <location>
        <begin position="78"/>
        <end position="96"/>
    </location>
</feature>